<dbReference type="Pfam" id="PF01593">
    <property type="entry name" value="Amino_oxidase"/>
    <property type="match status" value="1"/>
</dbReference>
<dbReference type="InterPro" id="IPR036188">
    <property type="entry name" value="FAD/NAD-bd_sf"/>
</dbReference>
<feature type="domain" description="Amine oxidase" evidence="7">
    <location>
        <begin position="165"/>
        <end position="387"/>
    </location>
</feature>
<proteinExistence type="inferred from homology"/>
<comment type="pathway">
    <text evidence="1">Plant hormone metabolism; auxin biosynthesis.</text>
</comment>
<gene>
    <name evidence="8" type="ORF">FUA24_22190</name>
</gene>
<dbReference type="EC" id="1.13.12.3" evidence="3"/>
<dbReference type="SUPFAM" id="SSF54373">
    <property type="entry name" value="FAD-linked reductases, C-terminal domain"/>
    <property type="match status" value="1"/>
</dbReference>
<dbReference type="PANTHER" id="PTHR10742">
    <property type="entry name" value="FLAVIN MONOAMINE OXIDASE"/>
    <property type="match status" value="1"/>
</dbReference>
<accession>A0A5D0HFD3</accession>
<dbReference type="OrthoDB" id="9767561at2"/>
<evidence type="ECO:0000256" key="2">
    <source>
        <dbReference type="ARBA" id="ARBA00005833"/>
    </source>
</evidence>
<dbReference type="Proteomes" id="UP000323930">
    <property type="component" value="Unassembled WGS sequence"/>
</dbReference>
<keyword evidence="5" id="KW-0073">Auxin biosynthesis</keyword>
<dbReference type="PANTHER" id="PTHR10742:SF410">
    <property type="entry name" value="LYSINE-SPECIFIC HISTONE DEMETHYLASE 2"/>
    <property type="match status" value="1"/>
</dbReference>
<dbReference type="SUPFAM" id="SSF51905">
    <property type="entry name" value="FAD/NAD(P)-binding domain"/>
    <property type="match status" value="1"/>
</dbReference>
<comment type="caution">
    <text evidence="8">The sequence shown here is derived from an EMBL/GenBank/DDBJ whole genome shotgun (WGS) entry which is preliminary data.</text>
</comment>
<dbReference type="GO" id="GO:0009851">
    <property type="term" value="P:auxin biosynthetic process"/>
    <property type="evidence" value="ECO:0007669"/>
    <property type="project" value="UniProtKB-KW"/>
</dbReference>
<comment type="catalytic activity">
    <reaction evidence="6">
        <text>L-tryptophan + O2 = indole-3-acetamide + CO2 + H2O</text>
        <dbReference type="Rhea" id="RHEA:16165"/>
        <dbReference type="ChEBI" id="CHEBI:15377"/>
        <dbReference type="ChEBI" id="CHEBI:15379"/>
        <dbReference type="ChEBI" id="CHEBI:16031"/>
        <dbReference type="ChEBI" id="CHEBI:16526"/>
        <dbReference type="ChEBI" id="CHEBI:57912"/>
        <dbReference type="EC" id="1.13.12.3"/>
    </reaction>
</comment>
<sequence length="389" mass="43288">MTRKEFVKICGILGIGLPLQSTFAACSETSDSSEASNINKVIIVGAGPAGLTSAYLLNQQGIEVQVLEANSYYGGRTKRNTNFANFPIPLGAEWLHVERGVFDEIVNDANIQVETKTTPYNQSTDFGLFEGMQIRPQDIGFTIDQKFISSSWLDFFEEYIVPSIESKIAYNKVVQSVNYSANQVEVKTVTEIYTADKVIVTVPVKMLQNGAITFTPELPNDKVNAINNVTVWDGCKAFIEFKEKFYPTFIGYDIMPESAGQKLYYDASYGQNTTQHILGLFAVGTGTLPYVNLLDTDLIDFILNELDAIFNGKASANYVKHTFQNWNKEPYANGAYINDEENWKLIRTLGTSVNGKLFFAGDAYTNGEDWSSVHAAARSAKRAVREMTR</sequence>
<dbReference type="AlphaFoldDB" id="A0A5D0HFD3"/>
<evidence type="ECO:0000259" key="7">
    <source>
        <dbReference type="Pfam" id="PF01593"/>
    </source>
</evidence>
<dbReference type="InterPro" id="IPR050281">
    <property type="entry name" value="Flavin_monoamine_oxidase"/>
</dbReference>
<dbReference type="RefSeq" id="WP_148545299.1">
    <property type="nucleotide sequence ID" value="NZ_VSDQ01000729.1"/>
</dbReference>
<evidence type="ECO:0000313" key="9">
    <source>
        <dbReference type="Proteomes" id="UP000323930"/>
    </source>
</evidence>
<organism evidence="8 9">
    <name type="scientific">Seonamhaeicola marinus</name>
    <dbReference type="NCBI Taxonomy" id="1912246"/>
    <lineage>
        <taxon>Bacteria</taxon>
        <taxon>Pseudomonadati</taxon>
        <taxon>Bacteroidota</taxon>
        <taxon>Flavobacteriia</taxon>
        <taxon>Flavobacteriales</taxon>
        <taxon>Flavobacteriaceae</taxon>
    </lineage>
</organism>
<dbReference type="GO" id="GO:0050361">
    <property type="term" value="F:tryptophan 2-monooxygenase activity"/>
    <property type="evidence" value="ECO:0007669"/>
    <property type="project" value="UniProtKB-EC"/>
</dbReference>
<dbReference type="InterPro" id="IPR002937">
    <property type="entry name" value="Amino_oxidase"/>
</dbReference>
<evidence type="ECO:0000313" key="8">
    <source>
        <dbReference type="EMBL" id="TYA70001.1"/>
    </source>
</evidence>
<name>A0A5D0HFD3_9FLAO</name>
<dbReference type="Pfam" id="PF13450">
    <property type="entry name" value="NAD_binding_8"/>
    <property type="match status" value="1"/>
</dbReference>
<dbReference type="EMBL" id="VSDQ01000729">
    <property type="protein sequence ID" value="TYA70001.1"/>
    <property type="molecule type" value="Genomic_DNA"/>
</dbReference>
<evidence type="ECO:0000256" key="1">
    <source>
        <dbReference type="ARBA" id="ARBA00004814"/>
    </source>
</evidence>
<dbReference type="Gene3D" id="3.50.50.60">
    <property type="entry name" value="FAD/NAD(P)-binding domain"/>
    <property type="match status" value="2"/>
</dbReference>
<reference evidence="8 9" key="1">
    <citation type="submission" date="2019-08" db="EMBL/GenBank/DDBJ databases">
        <title>Seonamhaeicola sediminis sp. nov., isolated from marine sediment.</title>
        <authorList>
            <person name="Cao W.R."/>
        </authorList>
    </citation>
    <scope>NUCLEOTIDE SEQUENCE [LARGE SCALE GENOMIC DNA]</scope>
    <source>
        <strain evidence="8 9">B011</strain>
    </source>
</reference>
<comment type="similarity">
    <text evidence="2">Belongs to the tryptophan 2-monooxygenase family.</text>
</comment>
<evidence type="ECO:0000256" key="3">
    <source>
        <dbReference type="ARBA" id="ARBA00012535"/>
    </source>
</evidence>
<evidence type="ECO:0000256" key="4">
    <source>
        <dbReference type="ARBA" id="ARBA00017871"/>
    </source>
</evidence>
<evidence type="ECO:0000256" key="6">
    <source>
        <dbReference type="ARBA" id="ARBA00047321"/>
    </source>
</evidence>
<dbReference type="PROSITE" id="PS51257">
    <property type="entry name" value="PROKAR_LIPOPROTEIN"/>
    <property type="match status" value="1"/>
</dbReference>
<evidence type="ECO:0000256" key="5">
    <source>
        <dbReference type="ARBA" id="ARBA00023070"/>
    </source>
</evidence>
<dbReference type="PRINTS" id="PR00420">
    <property type="entry name" value="RNGMNOXGNASE"/>
</dbReference>
<keyword evidence="9" id="KW-1185">Reference proteome</keyword>
<protein>
    <recommendedName>
        <fullName evidence="4">Tryptophan 2-monooxygenase</fullName>
        <ecNumber evidence="3">1.13.12.3</ecNumber>
    </recommendedName>
</protein>